<comment type="caution">
    <text evidence="4">The sequence shown here is derived from an EMBL/GenBank/DDBJ whole genome shotgun (WGS) entry which is preliminary data.</text>
</comment>
<organism evidence="4 5">
    <name type="scientific">Sphingopyxis macrogoltabida</name>
    <name type="common">Sphingomonas macrogoltabidus</name>
    <dbReference type="NCBI Taxonomy" id="33050"/>
    <lineage>
        <taxon>Bacteria</taxon>
        <taxon>Pseudomonadati</taxon>
        <taxon>Pseudomonadota</taxon>
        <taxon>Alphaproteobacteria</taxon>
        <taxon>Sphingomonadales</taxon>
        <taxon>Sphingomonadaceae</taxon>
        <taxon>Sphingopyxis</taxon>
    </lineage>
</organism>
<feature type="region of interest" description="Disordered" evidence="1">
    <location>
        <begin position="23"/>
        <end position="47"/>
    </location>
</feature>
<proteinExistence type="predicted"/>
<feature type="compositionally biased region" description="Low complexity" evidence="1">
    <location>
        <begin position="33"/>
        <end position="47"/>
    </location>
</feature>
<evidence type="ECO:0000313" key="5">
    <source>
        <dbReference type="Proteomes" id="UP000248597"/>
    </source>
</evidence>
<dbReference type="Gene3D" id="2.160.20.120">
    <property type="match status" value="1"/>
</dbReference>
<evidence type="ECO:0000259" key="3">
    <source>
        <dbReference type="Pfam" id="PF10988"/>
    </source>
</evidence>
<feature type="domain" description="Putative auto-transporter adhesin head GIN" evidence="3">
    <location>
        <begin position="57"/>
        <end position="240"/>
    </location>
</feature>
<dbReference type="Pfam" id="PF10988">
    <property type="entry name" value="DUF2807"/>
    <property type="match status" value="1"/>
</dbReference>
<gene>
    <name evidence="4" type="ORF">DI569_13680</name>
</gene>
<dbReference type="PROSITE" id="PS51257">
    <property type="entry name" value="PROKAR_LIPOPROTEIN"/>
    <property type="match status" value="1"/>
</dbReference>
<dbReference type="Proteomes" id="UP000248597">
    <property type="component" value="Unassembled WGS sequence"/>
</dbReference>
<evidence type="ECO:0000256" key="1">
    <source>
        <dbReference type="SAM" id="MobiDB-lite"/>
    </source>
</evidence>
<feature type="signal peptide" evidence="2">
    <location>
        <begin position="1"/>
        <end position="26"/>
    </location>
</feature>
<evidence type="ECO:0000256" key="2">
    <source>
        <dbReference type="SAM" id="SignalP"/>
    </source>
</evidence>
<feature type="chain" id="PRO_5016017067" evidence="2">
    <location>
        <begin position="27"/>
        <end position="256"/>
    </location>
</feature>
<sequence length="256" mass="25516">MRNWTIAIAPLALAMTAAGCSGKDSAAADRNGTDGAPTAAPADTSPAGTRDFALTGFAGVEVAGPDDVNIRRGDAFSIQARGPQAELDTLDVRVDGQTLYIGRKREGFSLGGRHKGVEFTITLPALRAVKLTGSGSIEADRVDGDKVDAAVTGSGDLKIGTLTAKAVDMRVSGSGDIEIDGGSVDNADIGVTGSGDVDADGLTINAVDISITGSGSVDARATGKADIGIMGSGDVTLTGGATCSTRKVGSGTITCQ</sequence>
<accession>A0A2W5L2F4</accession>
<dbReference type="AlphaFoldDB" id="A0A2W5L2F4"/>
<protein>
    <submittedName>
        <fullName evidence="4">DUF2807 domain-containing protein</fullName>
    </submittedName>
</protein>
<dbReference type="InterPro" id="IPR021255">
    <property type="entry name" value="DUF2807"/>
</dbReference>
<dbReference type="EMBL" id="QFPJ01000041">
    <property type="protein sequence ID" value="PZQ20945.1"/>
    <property type="molecule type" value="Genomic_DNA"/>
</dbReference>
<keyword evidence="2" id="KW-0732">Signal</keyword>
<evidence type="ECO:0000313" key="4">
    <source>
        <dbReference type="EMBL" id="PZQ20945.1"/>
    </source>
</evidence>
<reference evidence="4 5" key="1">
    <citation type="submission" date="2017-08" db="EMBL/GenBank/DDBJ databases">
        <title>Infants hospitalized years apart are colonized by the same room-sourced microbial strains.</title>
        <authorList>
            <person name="Brooks B."/>
            <person name="Olm M.R."/>
            <person name="Firek B.A."/>
            <person name="Baker R."/>
            <person name="Thomas B.C."/>
            <person name="Morowitz M.J."/>
            <person name="Banfield J.F."/>
        </authorList>
    </citation>
    <scope>NUCLEOTIDE SEQUENCE [LARGE SCALE GENOMIC DNA]</scope>
    <source>
        <strain evidence="4">S2_005_003_R2_47</strain>
    </source>
</reference>
<name>A0A2W5L2F4_SPHMC</name>